<reference evidence="1 2" key="1">
    <citation type="journal article" date="2017" name="Nature">
        <title>The Apostasia genome and the evolution of orchids.</title>
        <authorList>
            <person name="Zhang G.Q."/>
            <person name="Liu K.W."/>
            <person name="Li Z."/>
            <person name="Lohaus R."/>
            <person name="Hsiao Y.Y."/>
            <person name="Niu S.C."/>
            <person name="Wang J.Y."/>
            <person name="Lin Y.C."/>
            <person name="Xu Q."/>
            <person name="Chen L.J."/>
            <person name="Yoshida K."/>
            <person name="Fujiwara S."/>
            <person name="Wang Z.W."/>
            <person name="Zhang Y.Q."/>
            <person name="Mitsuda N."/>
            <person name="Wang M."/>
            <person name="Liu G.H."/>
            <person name="Pecoraro L."/>
            <person name="Huang H.X."/>
            <person name="Xiao X.J."/>
            <person name="Lin M."/>
            <person name="Wu X.Y."/>
            <person name="Wu W.L."/>
            <person name="Chen Y.Y."/>
            <person name="Chang S.B."/>
            <person name="Sakamoto S."/>
            <person name="Ohme-Takagi M."/>
            <person name="Yagi M."/>
            <person name="Zeng S.J."/>
            <person name="Shen C.Y."/>
            <person name="Yeh C.M."/>
            <person name="Luo Y.B."/>
            <person name="Tsai W.C."/>
            <person name="Van de Peer Y."/>
            <person name="Liu Z.J."/>
        </authorList>
    </citation>
    <scope>NUCLEOTIDE SEQUENCE [LARGE SCALE GENOMIC DNA]</scope>
    <source>
        <strain evidence="2">cv. Shenzhen</strain>
        <tissue evidence="1">Stem</tissue>
    </source>
</reference>
<dbReference type="OrthoDB" id="72819at2759"/>
<evidence type="ECO:0000313" key="1">
    <source>
        <dbReference type="EMBL" id="PKA53996.1"/>
    </source>
</evidence>
<dbReference type="EMBL" id="KZ451987">
    <property type="protein sequence ID" value="PKA53996.1"/>
    <property type="molecule type" value="Genomic_DNA"/>
</dbReference>
<dbReference type="STRING" id="1088818.A0A2I0AER1"/>
<name>A0A2I0AER1_9ASPA</name>
<sequence>METAPKSDEALAYNSVIAKRARLQSMLSALLDDPVLADVPKRPTLADVDTLINLEKGSAMKITVVKMDHTSFG</sequence>
<proteinExistence type="predicted"/>
<keyword evidence="2" id="KW-1185">Reference proteome</keyword>
<gene>
    <name evidence="1" type="ORF">AXF42_Ash016161</name>
</gene>
<accession>A0A2I0AER1</accession>
<dbReference type="Proteomes" id="UP000236161">
    <property type="component" value="Unassembled WGS sequence"/>
</dbReference>
<organism evidence="1 2">
    <name type="scientific">Apostasia shenzhenica</name>
    <dbReference type="NCBI Taxonomy" id="1088818"/>
    <lineage>
        <taxon>Eukaryota</taxon>
        <taxon>Viridiplantae</taxon>
        <taxon>Streptophyta</taxon>
        <taxon>Embryophyta</taxon>
        <taxon>Tracheophyta</taxon>
        <taxon>Spermatophyta</taxon>
        <taxon>Magnoliopsida</taxon>
        <taxon>Liliopsida</taxon>
        <taxon>Asparagales</taxon>
        <taxon>Orchidaceae</taxon>
        <taxon>Apostasioideae</taxon>
        <taxon>Apostasia</taxon>
    </lineage>
</organism>
<dbReference type="AlphaFoldDB" id="A0A2I0AER1"/>
<protein>
    <submittedName>
        <fullName evidence="1">Uncharacterized protein</fullName>
    </submittedName>
</protein>
<evidence type="ECO:0000313" key="2">
    <source>
        <dbReference type="Proteomes" id="UP000236161"/>
    </source>
</evidence>